<feature type="region of interest" description="Disordered" evidence="7">
    <location>
        <begin position="1"/>
        <end position="29"/>
    </location>
</feature>
<dbReference type="InterPro" id="IPR029057">
    <property type="entry name" value="PRTase-like"/>
</dbReference>
<dbReference type="GO" id="GO:0002189">
    <property type="term" value="C:ribose phosphate diphosphokinase complex"/>
    <property type="evidence" value="ECO:0007669"/>
    <property type="project" value="TreeGrafter"/>
</dbReference>
<accession>A0A364LGY4</accession>
<evidence type="ECO:0000313" key="9">
    <source>
        <dbReference type="Proteomes" id="UP000249458"/>
    </source>
</evidence>
<dbReference type="GO" id="GO:0005524">
    <property type="term" value="F:ATP binding"/>
    <property type="evidence" value="ECO:0007669"/>
    <property type="project" value="UniProtKB-KW"/>
</dbReference>
<dbReference type="GO" id="GO:0006164">
    <property type="term" value="P:purine nucleotide biosynthetic process"/>
    <property type="evidence" value="ECO:0007669"/>
    <property type="project" value="TreeGrafter"/>
</dbReference>
<dbReference type="EC" id="2.7.6.1" evidence="1"/>
<dbReference type="CDD" id="cd06223">
    <property type="entry name" value="PRTases_typeI"/>
    <property type="match status" value="1"/>
</dbReference>
<name>A0A364LGY4_9GAMM</name>
<dbReference type="RefSeq" id="WP_112220273.1">
    <property type="nucleotide sequence ID" value="NZ_MVJN01000009.1"/>
</dbReference>
<dbReference type="Proteomes" id="UP000249458">
    <property type="component" value="Unassembled WGS sequence"/>
</dbReference>
<feature type="compositionally biased region" description="Polar residues" evidence="7">
    <location>
        <begin position="1"/>
        <end position="14"/>
    </location>
</feature>
<evidence type="ECO:0000313" key="8">
    <source>
        <dbReference type="EMBL" id="RAP35494.1"/>
    </source>
</evidence>
<dbReference type="SUPFAM" id="SSF53271">
    <property type="entry name" value="PRTase-like"/>
    <property type="match status" value="1"/>
</dbReference>
<dbReference type="Gene3D" id="3.40.50.2020">
    <property type="match status" value="2"/>
</dbReference>
<keyword evidence="4" id="KW-0418">Kinase</keyword>
<organism evidence="8 9">
    <name type="scientific">Legionella quinlivanii</name>
    <dbReference type="NCBI Taxonomy" id="45073"/>
    <lineage>
        <taxon>Bacteria</taxon>
        <taxon>Pseudomonadati</taxon>
        <taxon>Pseudomonadota</taxon>
        <taxon>Gammaproteobacteria</taxon>
        <taxon>Legionellales</taxon>
        <taxon>Legionellaceae</taxon>
        <taxon>Legionella</taxon>
    </lineage>
</organism>
<dbReference type="GO" id="GO:0004749">
    <property type="term" value="F:ribose phosphate diphosphokinase activity"/>
    <property type="evidence" value="ECO:0007669"/>
    <property type="project" value="UniProtKB-EC"/>
</dbReference>
<sequence>MQPSVKTPVNTDGQAISALPVHNENPEGDTQEFTISRLLNLSNNRPIKNFARRGIFFPVAKTLSSKFINFYNHGCPVEAWNIDPQKVARNQFKVFSTGDAFSILSPNVAIRGENINIHVGVSSGTYSKSVLLHEALQLCRAIHEHGAERITLALPEQFHPVLYPDDFNLLLIKLFKASGANKLYYYDKNYQGILDENHIDANITFKVSQQSKPEEYQVSKSELSSYLELPANQTSESTIDAKVLHFTRRSYLNAVWSKLNLSHSKLMERVCEGAPVSLEVPEKKQGHVLICCSANRPLAEEIAEHLRQNGEEIKLYYINGAGIGATIPEVAVIAGSVVTIVQSTRPNPDDFTVSAEYEKNGASPCFFEAAMIARQAHLRGALHINLINPYQFSARSDKAEDNPKGKTGAYVQHNGKLFEAAGVNNVVTAECHDNHTLSGTYTGKEIRGSAVPALTILATRVATEWLNNPGQGQLRLVTPDAGAAKRTNELTQHLQSILGDKLCSSRVLGEKQRDSHQDTSALINNMNAGELGINAQDRYLITDDETATGNTLCQAISNLKKQGANNISVIVVHNNMPLNWLQRQLCLSRFLYMGVSDLHFSNTQEMGSLATGYDDLIQTYAKKAGLSETQVKEQVSEWFKKNIAESFPDHSPQYLKEEFDRFTSQFEQLKSKVIVHSLADEFAKRVHIQPSKVSVFENTPGVSMGYSSDKRNPLFAYIPQALSTDVTVNTLPQTLGSAISN</sequence>
<dbReference type="InterPro" id="IPR005946">
    <property type="entry name" value="Rib-P_diPkinase"/>
</dbReference>
<comment type="caution">
    <text evidence="8">The sequence shown here is derived from an EMBL/GenBank/DDBJ whole genome shotgun (WGS) entry which is preliminary data.</text>
</comment>
<evidence type="ECO:0000256" key="2">
    <source>
        <dbReference type="ARBA" id="ARBA00022679"/>
    </source>
</evidence>
<reference evidence="8 9" key="1">
    <citation type="submission" date="2017-02" db="EMBL/GenBank/DDBJ databases">
        <title>Legionella quilivanii strain from human: case report and whole genome sequencing analysis.</title>
        <authorList>
            <person name="Lalancette C."/>
            <person name="Leduc J.-M."/>
            <person name="Levesque S."/>
            <person name="Fournier E."/>
            <person name="Saoud J."/>
            <person name="Faucher S.P."/>
            <person name="Bernard K."/>
            <person name="Martineau C."/>
            <person name="Longtin J."/>
        </authorList>
    </citation>
    <scope>NUCLEOTIDE SEQUENCE [LARGE SCALE GENOMIC DNA]</scope>
    <source>
        <strain evidence="8 9">ID143958</strain>
    </source>
</reference>
<keyword evidence="5" id="KW-0067">ATP-binding</keyword>
<dbReference type="PANTHER" id="PTHR10210:SF32">
    <property type="entry name" value="RIBOSE-PHOSPHATE PYROPHOSPHOKINASE 2"/>
    <property type="match status" value="1"/>
</dbReference>
<gene>
    <name evidence="8" type="ORF">B1207_12410</name>
</gene>
<evidence type="ECO:0000256" key="5">
    <source>
        <dbReference type="ARBA" id="ARBA00022840"/>
    </source>
</evidence>
<dbReference type="GO" id="GO:0005737">
    <property type="term" value="C:cytoplasm"/>
    <property type="evidence" value="ECO:0007669"/>
    <property type="project" value="TreeGrafter"/>
</dbReference>
<proteinExistence type="predicted"/>
<evidence type="ECO:0000256" key="6">
    <source>
        <dbReference type="ARBA" id="ARBA00049535"/>
    </source>
</evidence>
<dbReference type="GO" id="GO:0016301">
    <property type="term" value="F:kinase activity"/>
    <property type="evidence" value="ECO:0007669"/>
    <property type="project" value="UniProtKB-KW"/>
</dbReference>
<dbReference type="GO" id="GO:0006015">
    <property type="term" value="P:5-phosphoribose 1-diphosphate biosynthetic process"/>
    <property type="evidence" value="ECO:0007669"/>
    <property type="project" value="TreeGrafter"/>
</dbReference>
<evidence type="ECO:0000256" key="4">
    <source>
        <dbReference type="ARBA" id="ARBA00022777"/>
    </source>
</evidence>
<dbReference type="PANTHER" id="PTHR10210">
    <property type="entry name" value="RIBOSE-PHOSPHATE DIPHOSPHOKINASE FAMILY MEMBER"/>
    <property type="match status" value="1"/>
</dbReference>
<evidence type="ECO:0000256" key="3">
    <source>
        <dbReference type="ARBA" id="ARBA00022741"/>
    </source>
</evidence>
<dbReference type="EMBL" id="MVJN01000009">
    <property type="protein sequence ID" value="RAP35494.1"/>
    <property type="molecule type" value="Genomic_DNA"/>
</dbReference>
<keyword evidence="3" id="KW-0547">Nucleotide-binding</keyword>
<dbReference type="GO" id="GO:0000287">
    <property type="term" value="F:magnesium ion binding"/>
    <property type="evidence" value="ECO:0007669"/>
    <property type="project" value="InterPro"/>
</dbReference>
<evidence type="ECO:0000256" key="1">
    <source>
        <dbReference type="ARBA" id="ARBA00013247"/>
    </source>
</evidence>
<dbReference type="AlphaFoldDB" id="A0A364LGY4"/>
<comment type="catalytic activity">
    <reaction evidence="6">
        <text>D-ribose 5-phosphate + ATP = 5-phospho-alpha-D-ribose 1-diphosphate + AMP + H(+)</text>
        <dbReference type="Rhea" id="RHEA:15609"/>
        <dbReference type="ChEBI" id="CHEBI:15378"/>
        <dbReference type="ChEBI" id="CHEBI:30616"/>
        <dbReference type="ChEBI" id="CHEBI:58017"/>
        <dbReference type="ChEBI" id="CHEBI:78346"/>
        <dbReference type="ChEBI" id="CHEBI:456215"/>
        <dbReference type="EC" id="2.7.6.1"/>
    </reaction>
</comment>
<evidence type="ECO:0000256" key="7">
    <source>
        <dbReference type="SAM" id="MobiDB-lite"/>
    </source>
</evidence>
<keyword evidence="2" id="KW-0808">Transferase</keyword>
<protein>
    <recommendedName>
        <fullName evidence="1">ribose-phosphate diphosphokinase</fullName>
        <ecNumber evidence="1">2.7.6.1</ecNumber>
    </recommendedName>
</protein>
<dbReference type="InterPro" id="IPR000836">
    <property type="entry name" value="PRTase_dom"/>
</dbReference>